<dbReference type="RefSeq" id="WP_378984844.1">
    <property type="nucleotide sequence ID" value="NZ_JBHRVD010000001.1"/>
</dbReference>
<accession>A0ABV7MW52</accession>
<dbReference type="Pfam" id="PF05257">
    <property type="entry name" value="CHAP"/>
    <property type="match status" value="1"/>
</dbReference>
<name>A0ABV7MW52_9HYPH</name>
<dbReference type="NCBIfam" id="TIGR02594">
    <property type="entry name" value="TIGR02594 family protein"/>
    <property type="match status" value="1"/>
</dbReference>
<evidence type="ECO:0000313" key="3">
    <source>
        <dbReference type="Proteomes" id="UP001595648"/>
    </source>
</evidence>
<dbReference type="Proteomes" id="UP001595648">
    <property type="component" value="Unassembled WGS sequence"/>
</dbReference>
<keyword evidence="3" id="KW-1185">Reference proteome</keyword>
<evidence type="ECO:0000259" key="1">
    <source>
        <dbReference type="Pfam" id="PF05257"/>
    </source>
</evidence>
<protein>
    <submittedName>
        <fullName evidence="2">TIGR02594 family protein</fullName>
    </submittedName>
</protein>
<dbReference type="InterPro" id="IPR038765">
    <property type="entry name" value="Papain-like_cys_pep_sf"/>
</dbReference>
<proteinExistence type="predicted"/>
<dbReference type="InterPro" id="IPR007921">
    <property type="entry name" value="CHAP_dom"/>
</dbReference>
<feature type="domain" description="Peptidase C51" evidence="1">
    <location>
        <begin position="42"/>
        <end position="120"/>
    </location>
</feature>
<evidence type="ECO:0000313" key="2">
    <source>
        <dbReference type="EMBL" id="MFC3326193.1"/>
    </source>
</evidence>
<dbReference type="InterPro" id="IPR013423">
    <property type="entry name" value="CHP02594"/>
</dbReference>
<dbReference type="SUPFAM" id="SSF54001">
    <property type="entry name" value="Cysteine proteinases"/>
    <property type="match status" value="1"/>
</dbReference>
<sequence length="166" mass="17944">MSEPRWLARARAYIGTRELPGPKTSSIITRWLEALKAPFRDDETAWCGTFVGAVVSESGLPPIANPWGARRWLAWGLPIKRPVPGAVVVFWRGSPSGWSGHVGFVVGKDRSSNLMVLGGNQGDMVSIKPFAPARVLGYRWPSSVPLPANDNLPLVLSDGKVSANEA</sequence>
<gene>
    <name evidence="2" type="ORF">ACFOJ9_31250</name>
</gene>
<organism evidence="2 3">
    <name type="scientific">Mesorhizobium cantuariense</name>
    <dbReference type="NCBI Taxonomy" id="1300275"/>
    <lineage>
        <taxon>Bacteria</taxon>
        <taxon>Pseudomonadati</taxon>
        <taxon>Pseudomonadota</taxon>
        <taxon>Alphaproteobacteria</taxon>
        <taxon>Hyphomicrobiales</taxon>
        <taxon>Phyllobacteriaceae</taxon>
        <taxon>Mesorhizobium</taxon>
    </lineage>
</organism>
<comment type="caution">
    <text evidence="2">The sequence shown here is derived from an EMBL/GenBank/DDBJ whole genome shotgun (WGS) entry which is preliminary data.</text>
</comment>
<reference evidence="3" key="1">
    <citation type="journal article" date="2019" name="Int. J. Syst. Evol. Microbiol.">
        <title>The Global Catalogue of Microorganisms (GCM) 10K type strain sequencing project: providing services to taxonomists for standard genome sequencing and annotation.</title>
        <authorList>
            <consortium name="The Broad Institute Genomics Platform"/>
            <consortium name="The Broad Institute Genome Sequencing Center for Infectious Disease"/>
            <person name="Wu L."/>
            <person name="Ma J."/>
        </authorList>
    </citation>
    <scope>NUCLEOTIDE SEQUENCE [LARGE SCALE GENOMIC DNA]</scope>
    <source>
        <strain evidence="3">ICMP 19515</strain>
    </source>
</reference>
<dbReference type="EMBL" id="JBHRVD010000001">
    <property type="protein sequence ID" value="MFC3326193.1"/>
    <property type="molecule type" value="Genomic_DNA"/>
</dbReference>